<name>A0ABS1U691_9PROT</name>
<dbReference type="EMBL" id="JAETWB010000011">
    <property type="protein sequence ID" value="MBL6080196.1"/>
    <property type="molecule type" value="Genomic_DNA"/>
</dbReference>
<evidence type="ECO:0000256" key="5">
    <source>
        <dbReference type="SAM" id="SignalP"/>
    </source>
</evidence>
<feature type="signal peptide" evidence="5">
    <location>
        <begin position="1"/>
        <end position="34"/>
    </location>
</feature>
<evidence type="ECO:0000256" key="3">
    <source>
        <dbReference type="ARBA" id="ARBA00022801"/>
    </source>
</evidence>
<feature type="domain" description="Metallo-beta-lactamase" evidence="6">
    <location>
        <begin position="100"/>
        <end position="305"/>
    </location>
</feature>
<proteinExistence type="inferred from homology"/>
<dbReference type="Proteomes" id="UP000660885">
    <property type="component" value="Unassembled WGS sequence"/>
</dbReference>
<keyword evidence="3" id="KW-0378">Hydrolase</keyword>
<accession>A0ABS1U691</accession>
<dbReference type="CDD" id="cd07720">
    <property type="entry name" value="OPHC2-like_MBL-fold"/>
    <property type="match status" value="1"/>
</dbReference>
<dbReference type="Gene3D" id="3.60.15.10">
    <property type="entry name" value="Ribonuclease Z/Hydroxyacylglutathione hydrolase-like"/>
    <property type="match status" value="1"/>
</dbReference>
<dbReference type="InterPro" id="IPR036866">
    <property type="entry name" value="RibonucZ/Hydroxyglut_hydro"/>
</dbReference>
<gene>
    <name evidence="7" type="ORF">JMJ56_19445</name>
</gene>
<keyword evidence="2" id="KW-0479">Metal-binding</keyword>
<evidence type="ECO:0000256" key="2">
    <source>
        <dbReference type="ARBA" id="ARBA00022723"/>
    </source>
</evidence>
<dbReference type="PANTHER" id="PTHR42978">
    <property type="entry name" value="QUORUM-QUENCHING LACTONASE YTNP-RELATED-RELATED"/>
    <property type="match status" value="1"/>
</dbReference>
<keyword evidence="4" id="KW-0862">Zinc</keyword>
<evidence type="ECO:0000259" key="6">
    <source>
        <dbReference type="SMART" id="SM00849"/>
    </source>
</evidence>
<dbReference type="PROSITE" id="PS51318">
    <property type="entry name" value="TAT"/>
    <property type="match status" value="1"/>
</dbReference>
<evidence type="ECO:0000313" key="7">
    <source>
        <dbReference type="EMBL" id="MBL6080196.1"/>
    </source>
</evidence>
<reference evidence="7 8" key="1">
    <citation type="submission" date="2021-01" db="EMBL/GenBank/DDBJ databases">
        <title>Belnapia mucosa sp. nov. and Belnapia arida sp. nov., isolated from the Tabernas Desert (Almeria, Spain).</title>
        <authorList>
            <person name="Molina-Menor E."/>
            <person name="Vidal-Verdu A."/>
            <person name="Calonge A."/>
            <person name="Satari L."/>
            <person name="Pereto J."/>
            <person name="Porcar M."/>
        </authorList>
    </citation>
    <scope>NUCLEOTIDE SEQUENCE [LARGE SCALE GENOMIC DNA]</scope>
    <source>
        <strain evidence="7 8">T18</strain>
    </source>
</reference>
<dbReference type="SMART" id="SM00849">
    <property type="entry name" value="Lactamase_B"/>
    <property type="match status" value="1"/>
</dbReference>
<evidence type="ECO:0000256" key="4">
    <source>
        <dbReference type="ARBA" id="ARBA00022833"/>
    </source>
</evidence>
<dbReference type="InterPro" id="IPR001279">
    <property type="entry name" value="Metallo-B-lactamas"/>
</dbReference>
<dbReference type="Pfam" id="PF00753">
    <property type="entry name" value="Lactamase_B"/>
    <property type="match status" value="1"/>
</dbReference>
<protein>
    <submittedName>
        <fullName evidence="7">MBL fold metallo-hydrolase</fullName>
    </submittedName>
</protein>
<keyword evidence="8" id="KW-1185">Reference proteome</keyword>
<dbReference type="RefSeq" id="WP_202833431.1">
    <property type="nucleotide sequence ID" value="NZ_JAETWB010000011.1"/>
</dbReference>
<dbReference type="SUPFAM" id="SSF56281">
    <property type="entry name" value="Metallo-hydrolase/oxidoreductase"/>
    <property type="match status" value="1"/>
</dbReference>
<comment type="similarity">
    <text evidence="1">Belongs to the metallo-beta-lactamase superfamily.</text>
</comment>
<dbReference type="InterPro" id="IPR051013">
    <property type="entry name" value="MBL_superfamily_lactonases"/>
</dbReference>
<keyword evidence="5" id="KW-0732">Signal</keyword>
<evidence type="ECO:0000313" key="8">
    <source>
        <dbReference type="Proteomes" id="UP000660885"/>
    </source>
</evidence>
<sequence>MTDTTSRRLALGGLAAGLAAPALLRGAAAQTAPAAPAPAAAPVSQAPGFYRFKVGGFTITTVHDGFFVRPLEGFIRNAPLAEVQKVLAESFLPTDSFRIPFTVTFLDTGSRLVVFDSGNGVLPATATQGKMIQNMAAAGIDPAKVDLVVMSHFHGDHVNGLLNGAGAAAFPNAEVVVPAAEWAWWSDTGNETRSPEGQRGNFANSARRFAPYQGKIRQVAAGVEVIPGIQAVAAHGHTPGHTCYLIADGNAQAMFVADTSNRPELLARRPEFHAVFDFDAQMAEAARRRIYDQVVADRIRITGYHFPFPANGYLAKDGGGYRFIPADWSSAV</sequence>
<comment type="caution">
    <text evidence="7">The sequence shown here is derived from an EMBL/GenBank/DDBJ whole genome shotgun (WGS) entry which is preliminary data.</text>
</comment>
<organism evidence="7 8">
    <name type="scientific">Belnapia arida</name>
    <dbReference type="NCBI Taxonomy" id="2804533"/>
    <lineage>
        <taxon>Bacteria</taxon>
        <taxon>Pseudomonadati</taxon>
        <taxon>Pseudomonadota</taxon>
        <taxon>Alphaproteobacteria</taxon>
        <taxon>Acetobacterales</taxon>
        <taxon>Roseomonadaceae</taxon>
        <taxon>Belnapia</taxon>
    </lineage>
</organism>
<dbReference type="PANTHER" id="PTHR42978:SF6">
    <property type="entry name" value="QUORUM-QUENCHING LACTONASE YTNP-RELATED"/>
    <property type="match status" value="1"/>
</dbReference>
<dbReference type="InterPro" id="IPR006311">
    <property type="entry name" value="TAT_signal"/>
</dbReference>
<evidence type="ECO:0000256" key="1">
    <source>
        <dbReference type="ARBA" id="ARBA00007749"/>
    </source>
</evidence>
<feature type="chain" id="PRO_5045283680" evidence="5">
    <location>
        <begin position="35"/>
        <end position="332"/>
    </location>
</feature>